<dbReference type="PANTHER" id="PTHR11432">
    <property type="entry name" value="NADH DEHYDROGENASE SUBUNIT 1"/>
    <property type="match status" value="1"/>
</dbReference>
<evidence type="ECO:0000256" key="5">
    <source>
        <dbReference type="HAMAP-Rule" id="MF_01350"/>
    </source>
</evidence>
<keyword evidence="5" id="KW-0830">Ubiquinone</keyword>
<dbReference type="GO" id="GO:0009060">
    <property type="term" value="P:aerobic respiration"/>
    <property type="evidence" value="ECO:0007669"/>
    <property type="project" value="TreeGrafter"/>
</dbReference>
<dbReference type="PANTHER" id="PTHR11432:SF3">
    <property type="entry name" value="NADH-UBIQUINONE OXIDOREDUCTASE CHAIN 1"/>
    <property type="match status" value="1"/>
</dbReference>
<proteinExistence type="inferred from homology"/>
<keyword evidence="5 6" id="KW-0520">NAD</keyword>
<gene>
    <name evidence="5 7" type="primary">nuoH</name>
    <name evidence="7" type="ORF">F4Y08_01215</name>
</gene>
<evidence type="ECO:0000256" key="3">
    <source>
        <dbReference type="ARBA" id="ARBA00022989"/>
    </source>
</evidence>
<comment type="catalytic activity">
    <reaction evidence="5">
        <text>a quinone + NADH + 5 H(+)(in) = a quinol + NAD(+) + 4 H(+)(out)</text>
        <dbReference type="Rhea" id="RHEA:57888"/>
        <dbReference type="ChEBI" id="CHEBI:15378"/>
        <dbReference type="ChEBI" id="CHEBI:24646"/>
        <dbReference type="ChEBI" id="CHEBI:57540"/>
        <dbReference type="ChEBI" id="CHEBI:57945"/>
        <dbReference type="ChEBI" id="CHEBI:132124"/>
    </reaction>
</comment>
<feature type="transmembrane region" description="Helical" evidence="5">
    <location>
        <begin position="12"/>
        <end position="41"/>
    </location>
</feature>
<feature type="transmembrane region" description="Helical" evidence="5">
    <location>
        <begin position="120"/>
        <end position="142"/>
    </location>
</feature>
<dbReference type="EMBL" id="VXPY01000010">
    <property type="protein sequence ID" value="MYD88947.1"/>
    <property type="molecule type" value="Genomic_DNA"/>
</dbReference>
<keyword evidence="5" id="KW-0874">Quinone</keyword>
<protein>
    <recommendedName>
        <fullName evidence="5">NADH-quinone oxidoreductase subunit H</fullName>
        <ecNumber evidence="5">7.1.1.-</ecNumber>
    </recommendedName>
    <alternativeName>
        <fullName evidence="5">NADH dehydrogenase I subunit H</fullName>
    </alternativeName>
    <alternativeName>
        <fullName evidence="5">NDH-1 subunit H</fullName>
    </alternativeName>
</protein>
<dbReference type="InterPro" id="IPR001694">
    <property type="entry name" value="NADH_UbQ_OxRdtase_su1/FPO"/>
</dbReference>
<keyword evidence="5" id="KW-1003">Cell membrane</keyword>
<reference evidence="7" key="1">
    <citation type="submission" date="2019-09" db="EMBL/GenBank/DDBJ databases">
        <title>Characterisation of the sponge microbiome using genome-centric metagenomics.</title>
        <authorList>
            <person name="Engelberts J.P."/>
            <person name="Robbins S.J."/>
            <person name="De Goeij J.M."/>
            <person name="Aranda M."/>
            <person name="Bell S.C."/>
            <person name="Webster N.S."/>
        </authorList>
    </citation>
    <scope>NUCLEOTIDE SEQUENCE</scope>
    <source>
        <strain evidence="7">SB0662_bin_9</strain>
    </source>
</reference>
<dbReference type="NCBIfam" id="NF004741">
    <property type="entry name" value="PRK06076.1-2"/>
    <property type="match status" value="1"/>
</dbReference>
<comment type="subunit">
    <text evidence="5">NDH-1 is composed of 14 different subunits. Subunits NuoA, H, J, K, L, M, N constitute the membrane sector of the complex.</text>
</comment>
<dbReference type="Pfam" id="PF00146">
    <property type="entry name" value="NADHdh"/>
    <property type="match status" value="1"/>
</dbReference>
<comment type="function">
    <text evidence="5">NDH-1 shuttles electrons from NADH, via FMN and iron-sulfur (Fe-S) centers, to quinones in the respiratory chain. The immediate electron acceptor for the enzyme in this species is believed to be ubiquinone. Couples the redox reaction to proton translocation (for every two electrons transferred, four hydrogen ions are translocated across the cytoplasmic membrane), and thus conserves the redox energy in a proton gradient. This subunit may bind ubiquinone.</text>
</comment>
<keyword evidence="7" id="KW-0560">Oxidoreductase</keyword>
<dbReference type="PROSITE" id="PS00667">
    <property type="entry name" value="COMPLEX1_ND1_1"/>
    <property type="match status" value="1"/>
</dbReference>
<dbReference type="GO" id="GO:0005886">
    <property type="term" value="C:plasma membrane"/>
    <property type="evidence" value="ECO:0007669"/>
    <property type="project" value="UniProtKB-SubCell"/>
</dbReference>
<feature type="transmembrane region" description="Helical" evidence="5">
    <location>
        <begin position="154"/>
        <end position="176"/>
    </location>
</feature>
<dbReference type="InterPro" id="IPR018086">
    <property type="entry name" value="NADH_UbQ_OxRdtase_su1_CS"/>
</dbReference>
<keyword evidence="3 5" id="KW-1133">Transmembrane helix</keyword>
<evidence type="ECO:0000313" key="7">
    <source>
        <dbReference type="EMBL" id="MYD88947.1"/>
    </source>
</evidence>
<dbReference type="HAMAP" id="MF_01350">
    <property type="entry name" value="NDH1_NuoH"/>
    <property type="match status" value="1"/>
</dbReference>
<feature type="transmembrane region" description="Helical" evidence="5">
    <location>
        <begin position="341"/>
        <end position="365"/>
    </location>
</feature>
<dbReference type="GO" id="GO:0003954">
    <property type="term" value="F:NADH dehydrogenase activity"/>
    <property type="evidence" value="ECO:0007669"/>
    <property type="project" value="TreeGrafter"/>
</dbReference>
<accession>A0A6B1DNT3</accession>
<comment type="caution">
    <text evidence="7">The sequence shown here is derived from an EMBL/GenBank/DDBJ whole genome shotgun (WGS) entry which is preliminary data.</text>
</comment>
<dbReference type="GO" id="GO:0016655">
    <property type="term" value="F:oxidoreductase activity, acting on NAD(P)H, quinone or similar compound as acceptor"/>
    <property type="evidence" value="ECO:0007669"/>
    <property type="project" value="UniProtKB-UniRule"/>
</dbReference>
<feature type="transmembrane region" description="Helical" evidence="5">
    <location>
        <begin position="196"/>
        <end position="214"/>
    </location>
</feature>
<keyword evidence="5" id="KW-1278">Translocase</keyword>
<comment type="similarity">
    <text evidence="5 6">Belongs to the complex I subunit 1 family.</text>
</comment>
<sequence>MTALVGAGVPEWIATAIALLVGVTAIGLVAPLIALILVWLLRKVISRIQDRIGPNRVGRFGLLQTIADIVKLLSKEGINPSRADFMAYNLAPILSVFGVLLLFAVVPVTRGLIGVDINVGVLYIVALGSIGIMAALMAGWGSNNKYALLSGFRVVAQLLSYEIPLVLSMLAVVLYAGTMRFGELAEQQGNFLGLGWYVFLMPGAALIFFVCALAESEQTPFDLLEAESELIAGFHIEYSGMRFAMFFLAQFLGGFVFAWVGAAMFLGGWQGPGVDLPGIGGFLAAGYMMIKTFAIYLLMIWVRGTFPRLRVDQMMSFCWKILVPLTVGLISWQMVVQVLDLPTPVIAVLVLVGNLLVMGIGLYAVGRAIRQEGFRTKRAFTPDSLIGTMQPVAE</sequence>
<evidence type="ECO:0000256" key="2">
    <source>
        <dbReference type="ARBA" id="ARBA00022692"/>
    </source>
</evidence>
<dbReference type="EC" id="7.1.1.-" evidence="5"/>
<feature type="transmembrane region" description="Helical" evidence="5">
    <location>
        <begin position="243"/>
        <end position="267"/>
    </location>
</feature>
<comment type="subcellular location">
    <subcellularLocation>
        <location evidence="5 6">Cell membrane</location>
        <topology evidence="5 6">Multi-pass membrane protein</topology>
    </subcellularLocation>
    <subcellularLocation>
        <location evidence="1">Membrane</location>
        <topology evidence="1">Multi-pass membrane protein</topology>
    </subcellularLocation>
</comment>
<dbReference type="AlphaFoldDB" id="A0A6B1DNT3"/>
<feature type="transmembrane region" description="Helical" evidence="5">
    <location>
        <begin position="279"/>
        <end position="302"/>
    </location>
</feature>
<feature type="transmembrane region" description="Helical" evidence="5">
    <location>
        <begin position="85"/>
        <end position="108"/>
    </location>
</feature>
<evidence type="ECO:0000256" key="6">
    <source>
        <dbReference type="RuleBase" id="RU000471"/>
    </source>
</evidence>
<evidence type="ECO:0000256" key="1">
    <source>
        <dbReference type="ARBA" id="ARBA00004141"/>
    </source>
</evidence>
<feature type="transmembrane region" description="Helical" evidence="5">
    <location>
        <begin position="314"/>
        <end position="335"/>
    </location>
</feature>
<keyword evidence="4 5" id="KW-0472">Membrane</keyword>
<evidence type="ECO:0000256" key="4">
    <source>
        <dbReference type="ARBA" id="ARBA00023136"/>
    </source>
</evidence>
<dbReference type="GO" id="GO:0048038">
    <property type="term" value="F:quinone binding"/>
    <property type="evidence" value="ECO:0007669"/>
    <property type="project" value="UniProtKB-KW"/>
</dbReference>
<keyword evidence="2 5" id="KW-0812">Transmembrane</keyword>
<name>A0A6B1DNT3_9CHLR</name>
<organism evidence="7">
    <name type="scientific">Caldilineaceae bacterium SB0662_bin_9</name>
    <dbReference type="NCBI Taxonomy" id="2605258"/>
    <lineage>
        <taxon>Bacteria</taxon>
        <taxon>Bacillati</taxon>
        <taxon>Chloroflexota</taxon>
        <taxon>Caldilineae</taxon>
        <taxon>Caldilineales</taxon>
        <taxon>Caldilineaceae</taxon>
    </lineage>
</organism>